<feature type="compositionally biased region" description="Low complexity" evidence="1">
    <location>
        <begin position="471"/>
        <end position="488"/>
    </location>
</feature>
<proteinExistence type="predicted"/>
<feature type="compositionally biased region" description="Basic and acidic residues" evidence="1">
    <location>
        <begin position="743"/>
        <end position="752"/>
    </location>
</feature>
<feature type="compositionally biased region" description="Low complexity" evidence="1">
    <location>
        <begin position="584"/>
        <end position="600"/>
    </location>
</feature>
<accession>A0A2G7FQM4</accession>
<sequence>MSFNVARPSLPCVLGGASFALTSVVTLLDGLCLTSFKDASSNVLSIESAVTALSAANCIVLVLTILFWLTDINNENIRQLSAYRRRVYYILIVYSAMTTGVTAGGIAWGTAQAMIEQQKMPLGPRQQLLLVTRTVIWAISVLTQGLFGGLLLMTLAEQSSRSRWSTSLSHDLDSLQEHLAEDNGLESTKQPQLVVDSPKKSTDLKRSCDGSIAIQKSTSCAVSLISKRYSGRTLYQQDSKHSSIDLNPPIAYPECAVMCNTFNGCLYGHNSYAVGGDDDAGSRKTQGNKSEFRCSLDTLRRQNSLRRSSDSPSSLQPEVPSKGGPPKLTLSDESNIHPLFRSNSPTPPPTAMPGTTVVASPAAGQIISMKALHRMKSTNSLRSYTPRSRSPLFERAGQAGEEIHSKSGLSDGRCELNNDQTFAIPNFVMVADLRRSITQYEKSNPSCEHALADTRKHRIAMAGIKRKLDSTKGSAAGPTGSATGVGAPPKTPNSTVGDTAHIRVTRSLRASQDARANQTDNNKNSTNNTVHNKSSNNRPLSRIITLSTRAARANSAARNALNNAASNGTNSPSNAARETRASRTRAAAPAAVAPPAAAPSQFDGTTLNVPETPRSKRVRRGPVVEETPRSTRQSARLRSHVNISFNENASAEGAITKHFEASPSKGVTPSSRTRNRSRQAADAAPDTTQSSVNSNVTTDMRHPSPEDITPETVEGFKQTEGDQDPHVSMESSQTVGEFPTDSTHQEDNHETDDTNIQEVEGMPSPAKTSCSSGSRKRRSSEPENKGTTDFTSILALPHQKLKLEDGELDHTAEQPIQGSAVIKNVSRSPDDEAEESKAGDESRQITEDIEESTPEHATEPIIGKAVRGGRSRGRGRGGRSRAAARSGLSKRGRGAARAARGGRTGRQYDRSSDVEHDRSPSPSAATQKLRDRQRELDKAFRKVAAAQRLALAVLASQSQKKLSRDKNAHKIVPEYEEINSLLKARLQERLEVFRHEYELRVEQENRLFAANREAIEERFRASARYIKEEHFFASQGEYMAFVEGRRAAEDDEHTETDGSETEPERVIPPAKEVVRGFNSSFVRNPAGAASYDRARYGWDDFVQRAKLGDDIDPQMKEMREAGPFAGFSAREIIDLLLEATGIVEVRQKASVENQRKPAFPDTRPTALFALADVAAAELPRPTLSQTTPRLSAHRALLPQPSQVAHGPTDPRSFVLPPPTPQRQQPRRLLPAGQQIPPISEQLGLPDPFASRGGPPQLPPPPGSNFQRPPLPNYLAGHHPQSLYYPAPPPPTAPPPPGPRPPY</sequence>
<gene>
    <name evidence="3" type="ORF">AARAC_011336</name>
</gene>
<feature type="region of interest" description="Disordered" evidence="1">
    <location>
        <begin position="554"/>
        <end position="934"/>
    </location>
</feature>
<feature type="transmembrane region" description="Helical" evidence="2">
    <location>
        <begin position="48"/>
        <end position="69"/>
    </location>
</feature>
<keyword evidence="2" id="KW-1133">Transmembrane helix</keyword>
<feature type="compositionally biased region" description="Basic and acidic residues" evidence="1">
    <location>
        <begin position="906"/>
        <end position="919"/>
    </location>
</feature>
<dbReference type="PANTHER" id="PTHR48125">
    <property type="entry name" value="LP07818P1"/>
    <property type="match status" value="1"/>
</dbReference>
<feature type="region of interest" description="Disordered" evidence="1">
    <location>
        <begin position="1199"/>
        <end position="1302"/>
    </location>
</feature>
<dbReference type="STRING" id="656916.A0A2G7FQM4"/>
<feature type="compositionally biased region" description="Basic and acidic residues" evidence="1">
    <location>
        <begin position="835"/>
        <end position="846"/>
    </location>
</feature>
<evidence type="ECO:0000313" key="4">
    <source>
        <dbReference type="Proteomes" id="UP000231358"/>
    </source>
</evidence>
<dbReference type="EMBL" id="NEXV01000475">
    <property type="protein sequence ID" value="PIG82904.1"/>
    <property type="molecule type" value="Genomic_DNA"/>
</dbReference>
<evidence type="ECO:0000313" key="3">
    <source>
        <dbReference type="EMBL" id="PIG82904.1"/>
    </source>
</evidence>
<feature type="compositionally biased region" description="Basic and acidic residues" evidence="1">
    <location>
        <begin position="290"/>
        <end position="300"/>
    </location>
</feature>
<protein>
    <submittedName>
        <fullName evidence="3">Uncharacterized protein</fullName>
    </submittedName>
</protein>
<feature type="compositionally biased region" description="Polar residues" evidence="1">
    <location>
        <begin position="630"/>
        <end position="649"/>
    </location>
</feature>
<feature type="transmembrane region" description="Helical" evidence="2">
    <location>
        <begin position="12"/>
        <end position="36"/>
    </location>
</feature>
<evidence type="ECO:0000256" key="1">
    <source>
        <dbReference type="SAM" id="MobiDB-lite"/>
    </source>
</evidence>
<name>A0A2G7FQM4_9EURO</name>
<feature type="compositionally biased region" description="Basic residues" evidence="1">
    <location>
        <begin position="867"/>
        <end position="879"/>
    </location>
</feature>
<feature type="compositionally biased region" description="Basic and acidic residues" evidence="1">
    <location>
        <begin position="717"/>
        <end position="727"/>
    </location>
</feature>
<feature type="region of interest" description="Disordered" evidence="1">
    <location>
        <begin position="278"/>
        <end position="356"/>
    </location>
</feature>
<feature type="compositionally biased region" description="Low complexity" evidence="1">
    <location>
        <begin position="517"/>
        <end position="537"/>
    </location>
</feature>
<keyword evidence="2" id="KW-0812">Transmembrane</keyword>
<evidence type="ECO:0000256" key="2">
    <source>
        <dbReference type="SAM" id="Phobius"/>
    </source>
</evidence>
<feature type="transmembrane region" description="Helical" evidence="2">
    <location>
        <begin position="89"/>
        <end position="115"/>
    </location>
</feature>
<feature type="region of interest" description="Disordered" evidence="1">
    <location>
        <begin position="466"/>
        <end position="542"/>
    </location>
</feature>
<dbReference type="PANTHER" id="PTHR48125:SF12">
    <property type="entry name" value="AT HOOK TRANSCRIPTION FACTOR FAMILY-RELATED"/>
    <property type="match status" value="1"/>
</dbReference>
<feature type="compositionally biased region" description="Pro residues" evidence="1">
    <location>
        <begin position="1285"/>
        <end position="1302"/>
    </location>
</feature>
<feature type="compositionally biased region" description="Low complexity" evidence="1">
    <location>
        <begin position="687"/>
        <end position="698"/>
    </location>
</feature>
<feature type="compositionally biased region" description="Low complexity" evidence="1">
    <location>
        <begin position="554"/>
        <end position="567"/>
    </location>
</feature>
<reference evidence="3 4" key="1">
    <citation type="submission" date="2017-05" db="EMBL/GenBank/DDBJ databases">
        <title>Genome sequence for an aflatoxigenic pathogen of Argentinian peanut, Aspergillus arachidicola.</title>
        <authorList>
            <person name="Moore G."/>
            <person name="Beltz S.B."/>
            <person name="Mack B.M."/>
        </authorList>
    </citation>
    <scope>NUCLEOTIDE SEQUENCE [LARGE SCALE GENOMIC DNA]</scope>
    <source>
        <strain evidence="3 4">CBS 117610</strain>
    </source>
</reference>
<dbReference type="Proteomes" id="UP000231358">
    <property type="component" value="Unassembled WGS sequence"/>
</dbReference>
<organism evidence="3 4">
    <name type="scientific">Aspergillus arachidicola</name>
    <dbReference type="NCBI Taxonomy" id="656916"/>
    <lineage>
        <taxon>Eukaryota</taxon>
        <taxon>Fungi</taxon>
        <taxon>Dikarya</taxon>
        <taxon>Ascomycota</taxon>
        <taxon>Pezizomycotina</taxon>
        <taxon>Eurotiomycetes</taxon>
        <taxon>Eurotiomycetidae</taxon>
        <taxon>Eurotiales</taxon>
        <taxon>Aspergillaceae</taxon>
        <taxon>Aspergillus</taxon>
        <taxon>Aspergillus subgen. Circumdati</taxon>
    </lineage>
</organism>
<feature type="compositionally biased region" description="Low complexity" evidence="1">
    <location>
        <begin position="1221"/>
        <end position="1230"/>
    </location>
</feature>
<comment type="caution">
    <text evidence="3">The sequence shown here is derived from an EMBL/GenBank/DDBJ whole genome shotgun (WGS) entry which is preliminary data.</text>
</comment>
<keyword evidence="2" id="KW-0472">Membrane</keyword>
<feature type="compositionally biased region" description="Basic and acidic residues" evidence="1">
    <location>
        <begin position="801"/>
        <end position="812"/>
    </location>
</feature>
<keyword evidence="4" id="KW-1185">Reference proteome</keyword>